<name>C5CFW4_KOSOT</name>
<dbReference type="OrthoDB" id="46781at2"/>
<accession>C5CFW4</accession>
<protein>
    <recommendedName>
        <fullName evidence="3">Cation antiporter</fullName>
    </recommendedName>
</protein>
<evidence type="ECO:0000313" key="2">
    <source>
        <dbReference type="Proteomes" id="UP000002382"/>
    </source>
</evidence>
<dbReference type="RefSeq" id="WP_015869102.1">
    <property type="nucleotide sequence ID" value="NC_012785.1"/>
</dbReference>
<dbReference type="AlphaFoldDB" id="C5CFW4"/>
<organism evidence="1 2">
    <name type="scientific">Kosmotoga olearia (strain ATCC BAA-1733 / DSM 21960 / TBF 19.5.1)</name>
    <dbReference type="NCBI Taxonomy" id="521045"/>
    <lineage>
        <taxon>Bacteria</taxon>
        <taxon>Thermotogati</taxon>
        <taxon>Thermotogota</taxon>
        <taxon>Thermotogae</taxon>
        <taxon>Kosmotogales</taxon>
        <taxon>Kosmotogaceae</taxon>
        <taxon>Kosmotoga</taxon>
    </lineage>
</organism>
<dbReference type="HOGENOM" id="CLU_2082018_0_0_0"/>
<proteinExistence type="predicted"/>
<keyword evidence="2" id="KW-1185">Reference proteome</keyword>
<sequence>MIFSLSFLIWMMLEPSLSSDNLFFALLSASISWLVGRKVIPKGNGFKVLTKLVFKYPVAVFQAFRLLLTRQLFSITETVSPDNRIDEFGKIVSITLTPEELVVHKDRNKLIIHGVKEK</sequence>
<dbReference type="eggNOG" id="COG1863">
    <property type="taxonomic scope" value="Bacteria"/>
</dbReference>
<dbReference type="STRING" id="521045.Kole_1773"/>
<reference evidence="1 2" key="2">
    <citation type="journal article" date="2011" name="J. Bacteriol.">
        <title>Genome Sequence of Kosmotoga olearia Strain TBF 19.5.1, a Thermophilic Bacterium with a Wide Growth Temperature Range, Isolated from the Troll B Oil Platform in the North Sea.</title>
        <authorList>
            <person name="Swithers K.S."/>
            <person name="Dipippo J.L."/>
            <person name="Bruce D.C."/>
            <person name="Detter C."/>
            <person name="Tapia R."/>
            <person name="Han S."/>
            <person name="Goodwin L.A."/>
            <person name="Han J."/>
            <person name="Woyke T."/>
            <person name="Pitluck S."/>
            <person name="Pennacchio L."/>
            <person name="Nolan M."/>
            <person name="Mikhailova N."/>
            <person name="Land M.L."/>
            <person name="Nesbo C.L."/>
            <person name="Gogarten J.P."/>
            <person name="Noll K.M."/>
        </authorList>
    </citation>
    <scope>NUCLEOTIDE SEQUENCE [LARGE SCALE GENOMIC DNA]</scope>
    <source>
        <strain evidence="2">ATCC BAA-1733 / DSM 21960 / TBF 19.5.1</strain>
    </source>
</reference>
<dbReference type="Proteomes" id="UP000002382">
    <property type="component" value="Chromosome"/>
</dbReference>
<dbReference type="EMBL" id="CP001634">
    <property type="protein sequence ID" value="ACR80458.1"/>
    <property type="molecule type" value="Genomic_DNA"/>
</dbReference>
<evidence type="ECO:0000313" key="1">
    <source>
        <dbReference type="EMBL" id="ACR80458.1"/>
    </source>
</evidence>
<dbReference type="KEGG" id="kol:Kole_1773"/>
<evidence type="ECO:0008006" key="3">
    <source>
        <dbReference type="Google" id="ProtNLM"/>
    </source>
</evidence>
<reference evidence="1 2" key="1">
    <citation type="submission" date="2009-06" db="EMBL/GenBank/DDBJ databases">
        <title>Complete sequence of Thermotogales bacterium TBF 19.5.1.</title>
        <authorList>
            <consortium name="US DOE Joint Genome Institute"/>
            <person name="Lucas S."/>
            <person name="Copeland A."/>
            <person name="Lapidus A."/>
            <person name="Glavina del Rio T."/>
            <person name="Tice H."/>
            <person name="Bruce D."/>
            <person name="Goodwin L."/>
            <person name="Pitluck S."/>
            <person name="Chertkov O."/>
            <person name="Brettin T."/>
            <person name="Detter J.C."/>
            <person name="Han C."/>
            <person name="Schmutz J."/>
            <person name="Larimer F."/>
            <person name="Land M."/>
            <person name="Hauser L."/>
            <person name="Kyrpides N."/>
            <person name="Ovchinnikova G."/>
            <person name="Noll K."/>
        </authorList>
    </citation>
    <scope>NUCLEOTIDE SEQUENCE [LARGE SCALE GENOMIC DNA]</scope>
    <source>
        <strain evidence="2">ATCC BAA-1733 / DSM 21960 / TBF 19.5.1</strain>
    </source>
</reference>
<gene>
    <name evidence="1" type="ordered locus">Kole_1773</name>
</gene>